<keyword evidence="1" id="KW-0812">Transmembrane</keyword>
<evidence type="ECO:0000313" key="2">
    <source>
        <dbReference type="EMBL" id="JAD97439.1"/>
    </source>
</evidence>
<dbReference type="AlphaFoldDB" id="A0A0A9E9G8"/>
<name>A0A0A9E9G8_ARUDO</name>
<organism evidence="2">
    <name type="scientific">Arundo donax</name>
    <name type="common">Giant reed</name>
    <name type="synonym">Donax arundinaceus</name>
    <dbReference type="NCBI Taxonomy" id="35708"/>
    <lineage>
        <taxon>Eukaryota</taxon>
        <taxon>Viridiplantae</taxon>
        <taxon>Streptophyta</taxon>
        <taxon>Embryophyta</taxon>
        <taxon>Tracheophyta</taxon>
        <taxon>Spermatophyta</taxon>
        <taxon>Magnoliopsida</taxon>
        <taxon>Liliopsida</taxon>
        <taxon>Poales</taxon>
        <taxon>Poaceae</taxon>
        <taxon>PACMAD clade</taxon>
        <taxon>Arundinoideae</taxon>
        <taxon>Arundineae</taxon>
        <taxon>Arundo</taxon>
    </lineage>
</organism>
<proteinExistence type="predicted"/>
<protein>
    <submittedName>
        <fullName evidence="2">Uncharacterized protein</fullName>
    </submittedName>
</protein>
<keyword evidence="1" id="KW-1133">Transmembrane helix</keyword>
<reference evidence="2" key="1">
    <citation type="submission" date="2014-09" db="EMBL/GenBank/DDBJ databases">
        <authorList>
            <person name="Magalhaes I.L.F."/>
            <person name="Oliveira U."/>
            <person name="Santos F.R."/>
            <person name="Vidigal T.H.D.A."/>
            <person name="Brescovit A.D."/>
            <person name="Santos A.J."/>
        </authorList>
    </citation>
    <scope>NUCLEOTIDE SEQUENCE</scope>
    <source>
        <tissue evidence="2">Shoot tissue taken approximately 20 cm above the soil surface</tissue>
    </source>
</reference>
<reference evidence="2" key="2">
    <citation type="journal article" date="2015" name="Data Brief">
        <title>Shoot transcriptome of the giant reed, Arundo donax.</title>
        <authorList>
            <person name="Barrero R.A."/>
            <person name="Guerrero F.D."/>
            <person name="Moolhuijzen P."/>
            <person name="Goolsby J.A."/>
            <person name="Tidwell J."/>
            <person name="Bellgard S.E."/>
            <person name="Bellgard M.I."/>
        </authorList>
    </citation>
    <scope>NUCLEOTIDE SEQUENCE</scope>
    <source>
        <tissue evidence="2">Shoot tissue taken approximately 20 cm above the soil surface</tissue>
    </source>
</reference>
<dbReference type="EMBL" id="GBRH01200456">
    <property type="protein sequence ID" value="JAD97439.1"/>
    <property type="molecule type" value="Transcribed_RNA"/>
</dbReference>
<accession>A0A0A9E9G8</accession>
<sequence length="91" mass="10300">MCRICFSLAPLVHGFIMFICTISYSANQVLLVLNLFISLYFYLKPILMNLIRYEVDTDAFLSLLALQPLAQIASVPIIVEKMFSTFSACLN</sequence>
<feature type="transmembrane region" description="Helical" evidence="1">
    <location>
        <begin position="15"/>
        <end position="43"/>
    </location>
</feature>
<keyword evidence="1" id="KW-0472">Membrane</keyword>
<evidence type="ECO:0000256" key="1">
    <source>
        <dbReference type="SAM" id="Phobius"/>
    </source>
</evidence>